<dbReference type="GO" id="GO:0009094">
    <property type="term" value="P:L-phenylalanine biosynthetic process"/>
    <property type="evidence" value="ECO:0007669"/>
    <property type="project" value="UniProtKB-UniPathway"/>
</dbReference>
<evidence type="ECO:0000256" key="5">
    <source>
        <dbReference type="ARBA" id="ARBA00023222"/>
    </source>
</evidence>
<reference key="1">
    <citation type="journal article" date="2011" name="Mol. Biol. Evol.">
        <title>Unity in variety -- the pan-genome of the Chlamydiae.</title>
        <authorList>
            <person name="Collingro A."/>
            <person name="Tischler P."/>
            <person name="Weinmaier T."/>
            <person name="Penz T."/>
            <person name="Heinz E."/>
            <person name="Brunham R.C."/>
            <person name="Read T.D."/>
            <person name="Bavoil P.M."/>
            <person name="Sachse K."/>
            <person name="Kahane S."/>
            <person name="Friedman M.G."/>
            <person name="Rattei T."/>
            <person name="Myers G.S.A."/>
            <person name="Horn M."/>
        </authorList>
    </citation>
    <scope>NUCLEOTIDE SEQUENCE</scope>
    <source>
        <strain>Z</strain>
    </source>
</reference>
<protein>
    <recommendedName>
        <fullName evidence="2">prephenate dehydratase</fullName>
        <ecNumber evidence="2">4.2.1.51</ecNumber>
    </recommendedName>
</protein>
<keyword evidence="10" id="KW-1185">Reference proteome</keyword>
<dbReference type="PANTHER" id="PTHR21022">
    <property type="entry name" value="PREPHENATE DEHYDRATASE P PROTEIN"/>
    <property type="match status" value="1"/>
</dbReference>
<organism evidence="9 10">
    <name type="scientific">Simkania negevensis (strain ATCC VR-1471 / DSM 27360 / Z)</name>
    <dbReference type="NCBI Taxonomy" id="331113"/>
    <lineage>
        <taxon>Bacteria</taxon>
        <taxon>Pseudomonadati</taxon>
        <taxon>Chlamydiota</taxon>
        <taxon>Chlamydiia</taxon>
        <taxon>Parachlamydiales</taxon>
        <taxon>Simkaniaceae</taxon>
        <taxon>Simkania</taxon>
    </lineage>
</organism>
<dbReference type="Gene3D" id="3.40.190.10">
    <property type="entry name" value="Periplasmic binding protein-like II"/>
    <property type="match status" value="2"/>
</dbReference>
<dbReference type="GO" id="GO:0004664">
    <property type="term" value="F:prephenate dehydratase activity"/>
    <property type="evidence" value="ECO:0007669"/>
    <property type="project" value="UniProtKB-EC"/>
</dbReference>
<dbReference type="InterPro" id="IPR001086">
    <property type="entry name" value="Preph_deHydtase"/>
</dbReference>
<gene>
    <name evidence="9" type="ordered locus">SNE_A11910</name>
</gene>
<name>F8L8E5_SIMNZ</name>
<dbReference type="AlphaFoldDB" id="F8L8E5"/>
<evidence type="ECO:0000256" key="1">
    <source>
        <dbReference type="ARBA" id="ARBA00004741"/>
    </source>
</evidence>
<evidence type="ECO:0000256" key="4">
    <source>
        <dbReference type="ARBA" id="ARBA00023141"/>
    </source>
</evidence>
<dbReference type="eggNOG" id="COG0077">
    <property type="taxonomic scope" value="Bacteria"/>
</dbReference>
<dbReference type="Proteomes" id="UP000000496">
    <property type="component" value="Chromosome gsn.131"/>
</dbReference>
<accession>F8L8E5</accession>
<dbReference type="OrthoDB" id="9802281at2"/>
<dbReference type="Pfam" id="PF00800">
    <property type="entry name" value="PDT"/>
    <property type="match status" value="1"/>
</dbReference>
<dbReference type="UniPathway" id="UPA00121">
    <property type="reaction ID" value="UER00345"/>
</dbReference>
<dbReference type="STRING" id="331113.SNE_A11910"/>
<dbReference type="PROSITE" id="PS51171">
    <property type="entry name" value="PREPHENATE_DEHYDR_3"/>
    <property type="match status" value="1"/>
</dbReference>
<dbReference type="HOGENOM" id="CLU_035008_0_2_0"/>
<evidence type="ECO:0000256" key="2">
    <source>
        <dbReference type="ARBA" id="ARBA00013147"/>
    </source>
</evidence>
<dbReference type="PANTHER" id="PTHR21022:SF19">
    <property type="entry name" value="PREPHENATE DEHYDRATASE-RELATED"/>
    <property type="match status" value="1"/>
</dbReference>
<keyword evidence="3" id="KW-0028">Amino-acid biosynthesis</keyword>
<evidence type="ECO:0000256" key="3">
    <source>
        <dbReference type="ARBA" id="ARBA00022605"/>
    </source>
</evidence>
<dbReference type="KEGG" id="sng:SNE_A11910"/>
<keyword evidence="6" id="KW-0456">Lyase</keyword>
<evidence type="ECO:0000256" key="7">
    <source>
        <dbReference type="ARBA" id="ARBA00047848"/>
    </source>
</evidence>
<keyword evidence="5" id="KW-0584">Phenylalanine biosynthesis</keyword>
<feature type="domain" description="Prephenate dehydratase" evidence="8">
    <location>
        <begin position="2"/>
        <end position="177"/>
    </location>
</feature>
<sequence>MKLVTLGPKGTFSHQASKKAHKNAEIVFADSIDAVFFRLGEKEIQEAVVPIQNNRSGFVEETVVNLMKYDFSIRGCLTEKITHFLAGKGKPEEAKSLLAHPHAFAQCKETLDALGVHCKVVETLSNGHSAMQLKLDQKGETIAIVSPLAAEIYKLPVLKEHIEDDPENATTFLIIGKEVKKATGNDCSAFLIFSDPLKAVENQIRALAKEKKCEVLKLENLLLQEGHTPLYFMEMTGHIFEEKVQEVIANLKQKFLLKHLGSYERPNHT</sequence>
<dbReference type="EMBL" id="FR872582">
    <property type="protein sequence ID" value="CCB89068.1"/>
    <property type="molecule type" value="Genomic_DNA"/>
</dbReference>
<dbReference type="SUPFAM" id="SSF53850">
    <property type="entry name" value="Periplasmic binding protein-like II"/>
    <property type="match status" value="1"/>
</dbReference>
<comment type="catalytic activity">
    <reaction evidence="7">
        <text>prephenate + H(+) = 3-phenylpyruvate + CO2 + H2O</text>
        <dbReference type="Rhea" id="RHEA:21648"/>
        <dbReference type="ChEBI" id="CHEBI:15377"/>
        <dbReference type="ChEBI" id="CHEBI:15378"/>
        <dbReference type="ChEBI" id="CHEBI:16526"/>
        <dbReference type="ChEBI" id="CHEBI:18005"/>
        <dbReference type="ChEBI" id="CHEBI:29934"/>
        <dbReference type="EC" id="4.2.1.51"/>
    </reaction>
</comment>
<dbReference type="RefSeq" id="WP_013943535.1">
    <property type="nucleotide sequence ID" value="NC_015713.1"/>
</dbReference>
<evidence type="ECO:0000259" key="8">
    <source>
        <dbReference type="PROSITE" id="PS51171"/>
    </source>
</evidence>
<comment type="pathway">
    <text evidence="1">Amino-acid biosynthesis; L-phenylalanine biosynthesis; phenylpyruvate from prephenate: step 1/1.</text>
</comment>
<evidence type="ECO:0000256" key="6">
    <source>
        <dbReference type="ARBA" id="ARBA00023239"/>
    </source>
</evidence>
<keyword evidence="4" id="KW-0057">Aromatic amino acid biosynthesis</keyword>
<dbReference type="EC" id="4.2.1.51" evidence="2"/>
<evidence type="ECO:0000313" key="9">
    <source>
        <dbReference type="EMBL" id="CCB89068.1"/>
    </source>
</evidence>
<proteinExistence type="predicted"/>
<dbReference type="GO" id="GO:0005737">
    <property type="term" value="C:cytoplasm"/>
    <property type="evidence" value="ECO:0007669"/>
    <property type="project" value="TreeGrafter"/>
</dbReference>
<reference evidence="9 10" key="2">
    <citation type="journal article" date="2011" name="Mol. Biol. Evol.">
        <title>Unity in variety--the pan-genome of the Chlamydiae.</title>
        <authorList>
            <person name="Collingro A."/>
            <person name="Tischler P."/>
            <person name="Weinmaier T."/>
            <person name="Penz T."/>
            <person name="Heinz E."/>
            <person name="Brunham R.C."/>
            <person name="Read T.D."/>
            <person name="Bavoil P.M."/>
            <person name="Sachse K."/>
            <person name="Kahane S."/>
            <person name="Friedman M.G."/>
            <person name="Rattei T."/>
            <person name="Myers G.S."/>
            <person name="Horn M."/>
        </authorList>
    </citation>
    <scope>NUCLEOTIDE SEQUENCE [LARGE SCALE GENOMIC DNA]</scope>
    <source>
        <strain evidence="10">ATCC VR-1471 / Z</strain>
    </source>
</reference>
<evidence type="ECO:0000313" key="10">
    <source>
        <dbReference type="Proteomes" id="UP000000496"/>
    </source>
</evidence>